<dbReference type="PANTHER" id="PTHR33112:SF12">
    <property type="entry name" value="HETEROKARYON INCOMPATIBILITY DOMAIN-CONTAINING PROTEIN"/>
    <property type="match status" value="1"/>
</dbReference>
<organism evidence="2 3">
    <name type="scientific">Podospora aff. communis PSN243</name>
    <dbReference type="NCBI Taxonomy" id="3040156"/>
    <lineage>
        <taxon>Eukaryota</taxon>
        <taxon>Fungi</taxon>
        <taxon>Dikarya</taxon>
        <taxon>Ascomycota</taxon>
        <taxon>Pezizomycotina</taxon>
        <taxon>Sordariomycetes</taxon>
        <taxon>Sordariomycetidae</taxon>
        <taxon>Sordariales</taxon>
        <taxon>Podosporaceae</taxon>
        <taxon>Podospora</taxon>
    </lineage>
</organism>
<dbReference type="PANTHER" id="PTHR33112">
    <property type="entry name" value="DOMAIN PROTEIN, PUTATIVE-RELATED"/>
    <property type="match status" value="1"/>
</dbReference>
<protein>
    <submittedName>
        <fullName evidence="2">Heterokaryon incompatibility protein-domain-containing protein</fullName>
    </submittedName>
</protein>
<evidence type="ECO:0000313" key="3">
    <source>
        <dbReference type="Proteomes" id="UP001321760"/>
    </source>
</evidence>
<dbReference type="Pfam" id="PF06985">
    <property type="entry name" value="HET"/>
    <property type="match status" value="1"/>
</dbReference>
<sequence length="763" mass="87177">MGNETRVLAVRPFVPSKTSMHIRRRSKSCAKPKRRKRCSKVTSCRLCATLMRLAKKPLEHQQYRTPSVKAKDLQRSPCKAHAAIVAKCQAIVGDYDGWTIKLEKAGLQRTVQVGPNDVYGFRLAMLPSSRHSTNPQYCGRRVHAKWIDMDTVRNWRTICDRNHPECRHRSVADHVRSPSEGPALLIDTKLMCICEATSKQVYLALSYVWGGSTQLKLSTTNLSDLMRERSLSKPQYSTKIPRTIRDAIGLVQALGERYLWVDALCIVQDDEVHTRVQLQAMASIYGNATLTIVAAQGCSADHGLHGIPGVSKPRSFHQEFFGTASGRTFVHCPDLWAPHSHWIRRGWTHQESLFSVRKLMFVGNSIEWQCHYAIFREDIKDEDVKIPIAEQRIHGFRQERSQQCLLHPRLPDFEALESVINQYLSRDFTYPMDVLPAFAGLEFVLSKVFDGGFLFGMPEMCFDAALLWAVRRTNYEPRDDGDTASTLTVPSWSWMGWTGIDGFAWYDAFDHIKWALEGYWSSVRTLPLVEWYSGSGLTSKPRVILNHWRKYAGIGSRNLPPGWTAHKHTPIKIKGKYVVENTHRQPKHFYTHESDPKMEFWYPLPLVDPDLASQPNPHDPPSPFISCSTNRAFMTLGERFKPHRSFPSVVNVSVHDNSGTWAGSLHINSMEDIALGPARTNDDPPATPCELAAISTGWAYNDSHEGLMEWSHPDRPREGEKYEWYNVMWIQWHGEVARRKGIGRICKEVWEAQELERIHLVLN</sequence>
<reference evidence="2" key="1">
    <citation type="journal article" date="2023" name="Mol. Phylogenet. Evol.">
        <title>Genome-scale phylogeny and comparative genomics of the fungal order Sordariales.</title>
        <authorList>
            <person name="Hensen N."/>
            <person name="Bonometti L."/>
            <person name="Westerberg I."/>
            <person name="Brannstrom I.O."/>
            <person name="Guillou S."/>
            <person name="Cros-Aarteil S."/>
            <person name="Calhoun S."/>
            <person name="Haridas S."/>
            <person name="Kuo A."/>
            <person name="Mondo S."/>
            <person name="Pangilinan J."/>
            <person name="Riley R."/>
            <person name="LaButti K."/>
            <person name="Andreopoulos B."/>
            <person name="Lipzen A."/>
            <person name="Chen C."/>
            <person name="Yan M."/>
            <person name="Daum C."/>
            <person name="Ng V."/>
            <person name="Clum A."/>
            <person name="Steindorff A."/>
            <person name="Ohm R.A."/>
            <person name="Martin F."/>
            <person name="Silar P."/>
            <person name="Natvig D.O."/>
            <person name="Lalanne C."/>
            <person name="Gautier V."/>
            <person name="Ament-Velasquez S.L."/>
            <person name="Kruys A."/>
            <person name="Hutchinson M.I."/>
            <person name="Powell A.J."/>
            <person name="Barry K."/>
            <person name="Miller A.N."/>
            <person name="Grigoriev I.V."/>
            <person name="Debuchy R."/>
            <person name="Gladieux P."/>
            <person name="Hiltunen Thoren M."/>
            <person name="Johannesson H."/>
        </authorList>
    </citation>
    <scope>NUCLEOTIDE SEQUENCE</scope>
    <source>
        <strain evidence="2">PSN243</strain>
    </source>
</reference>
<feature type="domain" description="Heterokaryon incompatibility" evidence="1">
    <location>
        <begin position="202"/>
        <end position="351"/>
    </location>
</feature>
<dbReference type="InterPro" id="IPR010730">
    <property type="entry name" value="HET"/>
</dbReference>
<reference evidence="2" key="2">
    <citation type="submission" date="2023-05" db="EMBL/GenBank/DDBJ databases">
        <authorList>
            <consortium name="Lawrence Berkeley National Laboratory"/>
            <person name="Steindorff A."/>
            <person name="Hensen N."/>
            <person name="Bonometti L."/>
            <person name="Westerberg I."/>
            <person name="Brannstrom I.O."/>
            <person name="Guillou S."/>
            <person name="Cros-Aarteil S."/>
            <person name="Calhoun S."/>
            <person name="Haridas S."/>
            <person name="Kuo A."/>
            <person name="Mondo S."/>
            <person name="Pangilinan J."/>
            <person name="Riley R."/>
            <person name="Labutti K."/>
            <person name="Andreopoulos B."/>
            <person name="Lipzen A."/>
            <person name="Chen C."/>
            <person name="Yanf M."/>
            <person name="Daum C."/>
            <person name="Ng V."/>
            <person name="Clum A."/>
            <person name="Ohm R."/>
            <person name="Martin F."/>
            <person name="Silar P."/>
            <person name="Natvig D."/>
            <person name="Lalanne C."/>
            <person name="Gautier V."/>
            <person name="Ament-Velasquez S.L."/>
            <person name="Kruys A."/>
            <person name="Hutchinson M.I."/>
            <person name="Powell A.J."/>
            <person name="Barry K."/>
            <person name="Miller A.N."/>
            <person name="Grigoriev I.V."/>
            <person name="Debuchy R."/>
            <person name="Gladieux P."/>
            <person name="Thoren M.H."/>
            <person name="Johannesson H."/>
        </authorList>
    </citation>
    <scope>NUCLEOTIDE SEQUENCE</scope>
    <source>
        <strain evidence="2">PSN243</strain>
    </source>
</reference>
<dbReference type="EMBL" id="MU865936">
    <property type="protein sequence ID" value="KAK4449690.1"/>
    <property type="molecule type" value="Genomic_DNA"/>
</dbReference>
<dbReference type="Proteomes" id="UP001321760">
    <property type="component" value="Unassembled WGS sequence"/>
</dbReference>
<evidence type="ECO:0000313" key="2">
    <source>
        <dbReference type="EMBL" id="KAK4449690.1"/>
    </source>
</evidence>
<gene>
    <name evidence="2" type="ORF">QBC34DRAFT_438123</name>
</gene>
<accession>A0AAV9GQ96</accession>
<evidence type="ECO:0000259" key="1">
    <source>
        <dbReference type="Pfam" id="PF06985"/>
    </source>
</evidence>
<dbReference type="AlphaFoldDB" id="A0AAV9GQ96"/>
<proteinExistence type="predicted"/>
<keyword evidence="3" id="KW-1185">Reference proteome</keyword>
<comment type="caution">
    <text evidence="2">The sequence shown here is derived from an EMBL/GenBank/DDBJ whole genome shotgun (WGS) entry which is preliminary data.</text>
</comment>
<name>A0AAV9GQ96_9PEZI</name>